<dbReference type="EMBL" id="LT629758">
    <property type="protein sequence ID" value="SDT62904.1"/>
    <property type="molecule type" value="Genomic_DNA"/>
</dbReference>
<keyword evidence="2" id="KW-0472">Membrane</keyword>
<feature type="region of interest" description="Disordered" evidence="1">
    <location>
        <begin position="395"/>
        <end position="421"/>
    </location>
</feature>
<evidence type="ECO:0000256" key="2">
    <source>
        <dbReference type="SAM" id="Phobius"/>
    </source>
</evidence>
<keyword evidence="4" id="KW-1185">Reference proteome</keyword>
<evidence type="ECO:0000313" key="4">
    <source>
        <dbReference type="Proteomes" id="UP000198688"/>
    </source>
</evidence>
<protein>
    <submittedName>
        <fullName evidence="3">Uncharacterized membrane protein HdeD, DUF308 family</fullName>
    </submittedName>
</protein>
<feature type="transmembrane region" description="Helical" evidence="2">
    <location>
        <begin position="124"/>
        <end position="146"/>
    </location>
</feature>
<feature type="region of interest" description="Disordered" evidence="1">
    <location>
        <begin position="203"/>
        <end position="232"/>
    </location>
</feature>
<feature type="compositionally biased region" description="Basic and acidic residues" evidence="1">
    <location>
        <begin position="205"/>
        <end position="216"/>
    </location>
</feature>
<sequence length="421" mass="44100">MLSSGSAPVTVQRGHMWGVLMFAGVAWLVIGWAVLRMEPADVPVAAGAVVLFGALCEVMRALAGTRTWWLNAGLAVVFAATGVALLVGGGSSFTAPASLVGWYLLVRGAVDVAVGVMSRGSDRVWSLLVTVGVLETGLGFFAAGPFVWSAELVAVVLGGLGVLRGVADLVTALRLRELAGPRRDVLELPPERAAGLAGYTAGMTDTEKAPWPKRADTSPTAEASRPSDAPRLADAARIADVPRLGSAPQAGEVSRLVEMSRSVEASRSAEAPWVVEAPRTADIPRLADASRLADAFRAADAGSGPRLQPADVENALRVRLAETASGPRLRPVDVEHALGTRPVDADGVPEERVARHRARPEVPEPEPMSMLGEAFRDRAVRTSADLDSMLAQAGITGPRAGSAHRAVPDWPVTVEGEAERR</sequence>
<accession>A0A1H2BXT3</accession>
<proteinExistence type="predicted"/>
<evidence type="ECO:0000256" key="1">
    <source>
        <dbReference type="SAM" id="MobiDB-lite"/>
    </source>
</evidence>
<name>A0A1H2BXT3_9ACTN</name>
<evidence type="ECO:0000313" key="3">
    <source>
        <dbReference type="EMBL" id="SDT62904.1"/>
    </source>
</evidence>
<dbReference type="AlphaFoldDB" id="A0A1H2BXT3"/>
<gene>
    <name evidence="3" type="ORF">SAMN04489716_4996</name>
</gene>
<reference evidence="3 4" key="1">
    <citation type="submission" date="2016-10" db="EMBL/GenBank/DDBJ databases">
        <authorList>
            <person name="de Groot N.N."/>
        </authorList>
    </citation>
    <scope>NUCLEOTIDE SEQUENCE [LARGE SCALE GENOMIC DNA]</scope>
    <source>
        <strain evidence="3 4">DSM 43941</strain>
    </source>
</reference>
<feature type="transmembrane region" description="Helical" evidence="2">
    <location>
        <begin position="16"/>
        <end position="34"/>
    </location>
</feature>
<dbReference type="STRING" id="113562.SAMN04489716_4996"/>
<feature type="transmembrane region" description="Helical" evidence="2">
    <location>
        <begin position="40"/>
        <end position="56"/>
    </location>
</feature>
<keyword evidence="2" id="KW-1133">Transmembrane helix</keyword>
<organism evidence="3 4">
    <name type="scientific">Actinoplanes derwentensis</name>
    <dbReference type="NCBI Taxonomy" id="113562"/>
    <lineage>
        <taxon>Bacteria</taxon>
        <taxon>Bacillati</taxon>
        <taxon>Actinomycetota</taxon>
        <taxon>Actinomycetes</taxon>
        <taxon>Micromonosporales</taxon>
        <taxon>Micromonosporaceae</taxon>
        <taxon>Actinoplanes</taxon>
    </lineage>
</organism>
<keyword evidence="2" id="KW-0812">Transmembrane</keyword>
<dbReference type="Proteomes" id="UP000198688">
    <property type="component" value="Chromosome I"/>
</dbReference>